<comment type="caution">
    <text evidence="1">The sequence shown here is derived from an EMBL/GenBank/DDBJ whole genome shotgun (WGS) entry which is preliminary data.</text>
</comment>
<proteinExistence type="predicted"/>
<reference evidence="1 2" key="1">
    <citation type="journal article" date="2018" name="Front. Plant Sci.">
        <title>Red Clover (Trifolium pratense) and Zigzag Clover (T. medium) - A Picture of Genomic Similarities and Differences.</title>
        <authorList>
            <person name="Dluhosova J."/>
            <person name="Istvanek J."/>
            <person name="Nedelnik J."/>
            <person name="Repkova J."/>
        </authorList>
    </citation>
    <scope>NUCLEOTIDE SEQUENCE [LARGE SCALE GENOMIC DNA]</scope>
    <source>
        <strain evidence="2">cv. 10/8</strain>
        <tissue evidence="1">Leaf</tissue>
    </source>
</reference>
<keyword evidence="2" id="KW-1185">Reference proteome</keyword>
<accession>A0A392TSM8</accession>
<dbReference type="Proteomes" id="UP000265520">
    <property type="component" value="Unassembled WGS sequence"/>
</dbReference>
<organism evidence="1 2">
    <name type="scientific">Trifolium medium</name>
    <dbReference type="NCBI Taxonomy" id="97028"/>
    <lineage>
        <taxon>Eukaryota</taxon>
        <taxon>Viridiplantae</taxon>
        <taxon>Streptophyta</taxon>
        <taxon>Embryophyta</taxon>
        <taxon>Tracheophyta</taxon>
        <taxon>Spermatophyta</taxon>
        <taxon>Magnoliopsida</taxon>
        <taxon>eudicotyledons</taxon>
        <taxon>Gunneridae</taxon>
        <taxon>Pentapetalae</taxon>
        <taxon>rosids</taxon>
        <taxon>fabids</taxon>
        <taxon>Fabales</taxon>
        <taxon>Fabaceae</taxon>
        <taxon>Papilionoideae</taxon>
        <taxon>50 kb inversion clade</taxon>
        <taxon>NPAAA clade</taxon>
        <taxon>Hologalegina</taxon>
        <taxon>IRL clade</taxon>
        <taxon>Trifolieae</taxon>
        <taxon>Trifolium</taxon>
    </lineage>
</organism>
<evidence type="ECO:0000313" key="1">
    <source>
        <dbReference type="EMBL" id="MCI63694.1"/>
    </source>
</evidence>
<feature type="non-terminal residue" evidence="1">
    <location>
        <position position="1"/>
    </location>
</feature>
<evidence type="ECO:0000313" key="2">
    <source>
        <dbReference type="Proteomes" id="UP000265520"/>
    </source>
</evidence>
<protein>
    <submittedName>
        <fullName evidence="1">Uncharacterized protein</fullName>
    </submittedName>
</protein>
<dbReference type="EMBL" id="LXQA010641904">
    <property type="protein sequence ID" value="MCI63694.1"/>
    <property type="molecule type" value="Genomic_DNA"/>
</dbReference>
<name>A0A392TSM8_9FABA</name>
<sequence length="52" mass="5735">LGAMTWGAPVLDWATSWPKSIFARQNEPIILLGIARQCSCSEQLADNPARYS</sequence>
<dbReference type="AlphaFoldDB" id="A0A392TSM8"/>